<evidence type="ECO:0000256" key="2">
    <source>
        <dbReference type="ARBA" id="ARBA00022801"/>
    </source>
</evidence>
<keyword evidence="2 3" id="KW-0378">Hydrolase</keyword>
<dbReference type="InterPro" id="IPR000086">
    <property type="entry name" value="NUDIX_hydrolase_dom"/>
</dbReference>
<dbReference type="Proteomes" id="UP000737402">
    <property type="component" value="Unassembled WGS sequence"/>
</dbReference>
<evidence type="ECO:0000256" key="3">
    <source>
        <dbReference type="RuleBase" id="RU003476"/>
    </source>
</evidence>
<dbReference type="InterPro" id="IPR015797">
    <property type="entry name" value="NUDIX_hydrolase-like_dom_sf"/>
</dbReference>
<dbReference type="PROSITE" id="PS51462">
    <property type="entry name" value="NUDIX"/>
    <property type="match status" value="1"/>
</dbReference>
<dbReference type="PANTHER" id="PTHR43046:SF15">
    <property type="entry name" value="MUTT_NUDIX FAMILY PROTEIN"/>
    <property type="match status" value="1"/>
</dbReference>
<dbReference type="PROSITE" id="PS00893">
    <property type="entry name" value="NUDIX_BOX"/>
    <property type="match status" value="1"/>
</dbReference>
<dbReference type="PRINTS" id="PR00502">
    <property type="entry name" value="NUDIXFAMILY"/>
</dbReference>
<organism evidence="5 6">
    <name type="scientific">Sutcliffiella tianshenii</name>
    <dbReference type="NCBI Taxonomy" id="1463404"/>
    <lineage>
        <taxon>Bacteria</taxon>
        <taxon>Bacillati</taxon>
        <taxon>Bacillota</taxon>
        <taxon>Bacilli</taxon>
        <taxon>Bacillales</taxon>
        <taxon>Bacillaceae</taxon>
        <taxon>Sutcliffiella</taxon>
    </lineage>
</organism>
<evidence type="ECO:0000313" key="6">
    <source>
        <dbReference type="Proteomes" id="UP000737402"/>
    </source>
</evidence>
<dbReference type="Pfam" id="PF00293">
    <property type="entry name" value="NUDIX"/>
    <property type="match status" value="1"/>
</dbReference>
<dbReference type="Gene3D" id="3.90.79.10">
    <property type="entry name" value="Nucleoside Triphosphate Pyrophosphohydrolase"/>
    <property type="match status" value="1"/>
</dbReference>
<keyword evidence="6" id="KW-1185">Reference proteome</keyword>
<accession>A0ABS2NYC1</accession>
<proteinExistence type="inferred from homology"/>
<feature type="domain" description="Nudix hydrolase" evidence="4">
    <location>
        <begin position="19"/>
        <end position="159"/>
    </location>
</feature>
<dbReference type="RefSeq" id="WP_204414500.1">
    <property type="nucleotide sequence ID" value="NZ_JAFBED010000002.1"/>
</dbReference>
<evidence type="ECO:0000256" key="1">
    <source>
        <dbReference type="ARBA" id="ARBA00001946"/>
    </source>
</evidence>
<comment type="cofactor">
    <cofactor evidence="1">
        <name>Mg(2+)</name>
        <dbReference type="ChEBI" id="CHEBI:18420"/>
    </cofactor>
</comment>
<dbReference type="InterPro" id="IPR020084">
    <property type="entry name" value="NUDIX_hydrolase_CS"/>
</dbReference>
<dbReference type="InterPro" id="IPR020476">
    <property type="entry name" value="Nudix_hydrolase"/>
</dbReference>
<gene>
    <name evidence="5" type="ORF">JOC95_001306</name>
</gene>
<dbReference type="PANTHER" id="PTHR43046">
    <property type="entry name" value="GDP-MANNOSE MANNOSYL HYDROLASE"/>
    <property type="match status" value="1"/>
</dbReference>
<sequence>MFHKLIGKQEQPDVSARMNYREAVRAVVLEDDKILLVGSNLGDFKLPGGGVEADESHEQALSREVKEETGFPETNVLRKIGVVIERHSDEYDPGAIFEMTSHIYLCRIVGKKGNPTLDDYEYEQEYSPEWVDIEKAISQNNKVLQQADHRWIQRENFVLNELIAHQELFNSELKDAQTY</sequence>
<dbReference type="SUPFAM" id="SSF55811">
    <property type="entry name" value="Nudix"/>
    <property type="match status" value="1"/>
</dbReference>
<dbReference type="EMBL" id="JAFBED010000002">
    <property type="protein sequence ID" value="MBM7619457.1"/>
    <property type="molecule type" value="Genomic_DNA"/>
</dbReference>
<name>A0ABS2NYC1_9BACI</name>
<comment type="similarity">
    <text evidence="3">Belongs to the Nudix hydrolase family.</text>
</comment>
<protein>
    <submittedName>
        <fullName evidence="5">8-oxo-dGTP pyrophosphatase MutT (NUDIX family)</fullName>
    </submittedName>
</protein>
<comment type="caution">
    <text evidence="5">The sequence shown here is derived from an EMBL/GenBank/DDBJ whole genome shotgun (WGS) entry which is preliminary data.</text>
</comment>
<evidence type="ECO:0000259" key="4">
    <source>
        <dbReference type="PROSITE" id="PS51462"/>
    </source>
</evidence>
<evidence type="ECO:0000313" key="5">
    <source>
        <dbReference type="EMBL" id="MBM7619457.1"/>
    </source>
</evidence>
<reference evidence="5 6" key="1">
    <citation type="submission" date="2021-01" db="EMBL/GenBank/DDBJ databases">
        <title>Genomic Encyclopedia of Type Strains, Phase IV (KMG-IV): sequencing the most valuable type-strain genomes for metagenomic binning, comparative biology and taxonomic classification.</title>
        <authorList>
            <person name="Goeker M."/>
        </authorList>
    </citation>
    <scope>NUCLEOTIDE SEQUENCE [LARGE SCALE GENOMIC DNA]</scope>
    <source>
        <strain evidence="5 6">DSM 25879</strain>
    </source>
</reference>